<reference evidence="2" key="1">
    <citation type="journal article" date="2023" name="Mol. Phylogenet. Evol.">
        <title>Genome-scale phylogeny and comparative genomics of the fungal order Sordariales.</title>
        <authorList>
            <person name="Hensen N."/>
            <person name="Bonometti L."/>
            <person name="Westerberg I."/>
            <person name="Brannstrom I.O."/>
            <person name="Guillou S."/>
            <person name="Cros-Aarteil S."/>
            <person name="Calhoun S."/>
            <person name="Haridas S."/>
            <person name="Kuo A."/>
            <person name="Mondo S."/>
            <person name="Pangilinan J."/>
            <person name="Riley R."/>
            <person name="LaButti K."/>
            <person name="Andreopoulos B."/>
            <person name="Lipzen A."/>
            <person name="Chen C."/>
            <person name="Yan M."/>
            <person name="Daum C."/>
            <person name="Ng V."/>
            <person name="Clum A."/>
            <person name="Steindorff A."/>
            <person name="Ohm R.A."/>
            <person name="Martin F."/>
            <person name="Silar P."/>
            <person name="Natvig D.O."/>
            <person name="Lalanne C."/>
            <person name="Gautier V."/>
            <person name="Ament-Velasquez S.L."/>
            <person name="Kruys A."/>
            <person name="Hutchinson M.I."/>
            <person name="Powell A.J."/>
            <person name="Barry K."/>
            <person name="Miller A.N."/>
            <person name="Grigoriev I.V."/>
            <person name="Debuchy R."/>
            <person name="Gladieux P."/>
            <person name="Hiltunen Thoren M."/>
            <person name="Johannesson H."/>
        </authorList>
    </citation>
    <scope>NUCLEOTIDE SEQUENCE</scope>
    <source>
        <strain evidence="2">CBS 168.71</strain>
    </source>
</reference>
<dbReference type="GeneID" id="87836001"/>
<accession>A0AAE0HE11</accession>
<proteinExistence type="predicted"/>
<evidence type="ECO:0000256" key="1">
    <source>
        <dbReference type="SAM" id="MobiDB-lite"/>
    </source>
</evidence>
<evidence type="ECO:0000313" key="3">
    <source>
        <dbReference type="Proteomes" id="UP001278766"/>
    </source>
</evidence>
<dbReference type="AlphaFoldDB" id="A0AAE0HE11"/>
<dbReference type="Proteomes" id="UP001278766">
    <property type="component" value="Unassembled WGS sequence"/>
</dbReference>
<sequence length="154" mass="16740">MDKFPYRAHSVLAFVPGWGERGVLVGLVGGSNDTFVGYLSRFTTSRGRSGISRNPPETHQPMRGYRFRVSRIQLPNLPLRRSEPTTLRMATYLPSTTLEPHPPTYPPSEPTNPIGTATYTPSPSPPSPSPPSPGFTTPTTPTHKQRGASRLGSG</sequence>
<feature type="compositionally biased region" description="Pro residues" evidence="1">
    <location>
        <begin position="122"/>
        <end position="133"/>
    </location>
</feature>
<dbReference type="EMBL" id="JAUEPN010000005">
    <property type="protein sequence ID" value="KAK3294554.1"/>
    <property type="molecule type" value="Genomic_DNA"/>
</dbReference>
<protein>
    <submittedName>
        <fullName evidence="2">Uncharacterized protein</fullName>
    </submittedName>
</protein>
<gene>
    <name evidence="2" type="ORF">B0H64DRAFT_190170</name>
</gene>
<reference evidence="2" key="2">
    <citation type="submission" date="2023-06" db="EMBL/GenBank/DDBJ databases">
        <authorList>
            <consortium name="Lawrence Berkeley National Laboratory"/>
            <person name="Haridas S."/>
            <person name="Hensen N."/>
            <person name="Bonometti L."/>
            <person name="Westerberg I."/>
            <person name="Brannstrom I.O."/>
            <person name="Guillou S."/>
            <person name="Cros-Aarteil S."/>
            <person name="Calhoun S."/>
            <person name="Kuo A."/>
            <person name="Mondo S."/>
            <person name="Pangilinan J."/>
            <person name="Riley R."/>
            <person name="Labutti K."/>
            <person name="Andreopoulos B."/>
            <person name="Lipzen A."/>
            <person name="Chen C."/>
            <person name="Yanf M."/>
            <person name="Daum C."/>
            <person name="Ng V."/>
            <person name="Clum A."/>
            <person name="Steindorff A."/>
            <person name="Ohm R."/>
            <person name="Martin F."/>
            <person name="Silar P."/>
            <person name="Natvig D."/>
            <person name="Lalanne C."/>
            <person name="Gautier V."/>
            <person name="Ament-Velasquez S.L."/>
            <person name="Kruys A."/>
            <person name="Hutchinson M.I."/>
            <person name="Powell A.J."/>
            <person name="Barry K."/>
            <person name="Miller A.N."/>
            <person name="Grigoriev I.V."/>
            <person name="Debuchy R."/>
            <person name="Gladieux P."/>
            <person name="Thoren M.H."/>
            <person name="Johannesson H."/>
        </authorList>
    </citation>
    <scope>NUCLEOTIDE SEQUENCE</scope>
    <source>
        <strain evidence="2">CBS 168.71</strain>
    </source>
</reference>
<feature type="compositionally biased region" description="Pro residues" evidence="1">
    <location>
        <begin position="100"/>
        <end position="110"/>
    </location>
</feature>
<feature type="region of interest" description="Disordered" evidence="1">
    <location>
        <begin position="76"/>
        <end position="154"/>
    </location>
</feature>
<name>A0AAE0HE11_9PEZI</name>
<dbReference type="RefSeq" id="XP_062658068.1">
    <property type="nucleotide sequence ID" value="XM_062799053.1"/>
</dbReference>
<feature type="compositionally biased region" description="Low complexity" evidence="1">
    <location>
        <begin position="111"/>
        <end position="121"/>
    </location>
</feature>
<organism evidence="2 3">
    <name type="scientific">Chaetomium fimeti</name>
    <dbReference type="NCBI Taxonomy" id="1854472"/>
    <lineage>
        <taxon>Eukaryota</taxon>
        <taxon>Fungi</taxon>
        <taxon>Dikarya</taxon>
        <taxon>Ascomycota</taxon>
        <taxon>Pezizomycotina</taxon>
        <taxon>Sordariomycetes</taxon>
        <taxon>Sordariomycetidae</taxon>
        <taxon>Sordariales</taxon>
        <taxon>Chaetomiaceae</taxon>
        <taxon>Chaetomium</taxon>
    </lineage>
</organism>
<evidence type="ECO:0000313" key="2">
    <source>
        <dbReference type="EMBL" id="KAK3294554.1"/>
    </source>
</evidence>
<comment type="caution">
    <text evidence="2">The sequence shown here is derived from an EMBL/GenBank/DDBJ whole genome shotgun (WGS) entry which is preliminary data.</text>
</comment>
<keyword evidence="3" id="KW-1185">Reference proteome</keyword>